<reference evidence="1 2" key="1">
    <citation type="submission" date="2018-11" db="EMBL/GenBank/DDBJ databases">
        <title>Proposal to divide the Flavobacteriaceae and reorganize its genera based on Amino Acid Identity values calculated from whole genome sequences.</title>
        <authorList>
            <person name="Nicholson A.C."/>
            <person name="Gulvik C.A."/>
            <person name="Whitney A.M."/>
            <person name="Humrighouse B.W."/>
            <person name="Bell M."/>
            <person name="Holmes B."/>
            <person name="Steigerwalt A.G."/>
            <person name="Villarma A."/>
            <person name="Sheth M."/>
            <person name="Batra D."/>
            <person name="Pryor J."/>
            <person name="Bernardet J.-F."/>
            <person name="Hugo C."/>
            <person name="Kampfer P."/>
            <person name="Newman J."/>
            <person name="McQuiston J.R."/>
        </authorList>
    </citation>
    <scope>NUCLEOTIDE SEQUENCE [LARGE SCALE GENOMIC DNA]</scope>
    <source>
        <strain evidence="1 2">H5559</strain>
    </source>
</reference>
<dbReference type="PROSITE" id="PS51257">
    <property type="entry name" value="PROKAR_LIPOPROTEIN"/>
    <property type="match status" value="1"/>
</dbReference>
<dbReference type="EMBL" id="CP033930">
    <property type="protein sequence ID" value="AZB16973.1"/>
    <property type="molecule type" value="Genomic_DNA"/>
</dbReference>
<sequence>MKKMIFVSAIALSLFSCRENKPENAVEDNAVDNAESSVSASFKSYRGNDTTVDNIYFELIKNDKKLTDLNTKIVKTFEETGKALAQYKSVLNTSASFYQDAAQQTKQIQDTLIRQQIEQEILASSEQYDLKVKNITDRINQITKNNETLTNLYTAFKIRKTLPEIEKYQNAHPLKTDSLDSFISRQNKLLEELKNVK</sequence>
<evidence type="ECO:0000313" key="1">
    <source>
        <dbReference type="EMBL" id="AZB16973.1"/>
    </source>
</evidence>
<accession>A0AAD0YT93</accession>
<evidence type="ECO:0000313" key="2">
    <source>
        <dbReference type="Proteomes" id="UP000269015"/>
    </source>
</evidence>
<name>A0AAD0YT93_CHRID</name>
<dbReference type="RefSeq" id="WP_060868562.1">
    <property type="nucleotide sequence ID" value="NZ_CP033930.1"/>
</dbReference>
<gene>
    <name evidence="1" type="ORF">EG352_03890</name>
</gene>
<dbReference type="AlphaFoldDB" id="A0AAD0YT93"/>
<evidence type="ECO:0008006" key="3">
    <source>
        <dbReference type="Google" id="ProtNLM"/>
    </source>
</evidence>
<dbReference type="Proteomes" id="UP000269015">
    <property type="component" value="Chromosome"/>
</dbReference>
<organism evidence="1 2">
    <name type="scientific">Chryseobacterium indologenes</name>
    <name type="common">Flavobacterium indologenes</name>
    <dbReference type="NCBI Taxonomy" id="253"/>
    <lineage>
        <taxon>Bacteria</taxon>
        <taxon>Pseudomonadati</taxon>
        <taxon>Bacteroidota</taxon>
        <taxon>Flavobacteriia</taxon>
        <taxon>Flavobacteriales</taxon>
        <taxon>Weeksellaceae</taxon>
        <taxon>Chryseobacterium group</taxon>
        <taxon>Chryseobacterium</taxon>
    </lineage>
</organism>
<proteinExistence type="predicted"/>
<protein>
    <recommendedName>
        <fullName evidence="3">Cell-wall binding lipoprotein</fullName>
    </recommendedName>
</protein>